<dbReference type="InterPro" id="IPR005269">
    <property type="entry name" value="LOG"/>
</dbReference>
<comment type="catalytic activity">
    <reaction evidence="1">
        <text>AMP + H2O = D-ribose 5-phosphate + adenine</text>
        <dbReference type="Rhea" id="RHEA:20129"/>
        <dbReference type="ChEBI" id="CHEBI:15377"/>
        <dbReference type="ChEBI" id="CHEBI:16708"/>
        <dbReference type="ChEBI" id="CHEBI:78346"/>
        <dbReference type="ChEBI" id="CHEBI:456215"/>
        <dbReference type="EC" id="3.2.2.4"/>
    </reaction>
</comment>
<evidence type="ECO:0000313" key="4">
    <source>
        <dbReference type="Proteomes" id="UP001501436"/>
    </source>
</evidence>
<accession>A0ABP9FZP7</accession>
<dbReference type="SUPFAM" id="SSF102405">
    <property type="entry name" value="MCP/YpsA-like"/>
    <property type="match status" value="1"/>
</dbReference>
<proteinExistence type="inferred from homology"/>
<sequence>MSKSEIVFLDGPQSRWREFKFAVKTLFELIHGFRALHFVGPCITVFGSARFKEDHPYYDVARRASAAFARLGFTILTGGGPGLMEAANRGAKDVNGRSVGCNIQLPVEQMPNPYLDKWVYLDHFFVRKVLLVKYSFAFVVMPGGYGTLDEFFEALTLIQTHKIKDFPIIIMGKVYHAELLSYIEKMKSEATIGAKDDHLFLVTDSIEEAVQLITEKSIKQYGLKPKQKYKPFAWLFERR</sequence>
<organism evidence="3 4">
    <name type="scientific">Mucilaginibacter defluvii</name>
    <dbReference type="NCBI Taxonomy" id="1196019"/>
    <lineage>
        <taxon>Bacteria</taxon>
        <taxon>Pseudomonadati</taxon>
        <taxon>Bacteroidota</taxon>
        <taxon>Sphingobacteriia</taxon>
        <taxon>Sphingobacteriales</taxon>
        <taxon>Sphingobacteriaceae</taxon>
        <taxon>Mucilaginibacter</taxon>
    </lineage>
</organism>
<keyword evidence="2" id="KW-0378">Hydrolase</keyword>
<dbReference type="Pfam" id="PF03641">
    <property type="entry name" value="Lysine_decarbox"/>
    <property type="match status" value="1"/>
</dbReference>
<dbReference type="InterPro" id="IPR031100">
    <property type="entry name" value="LOG_fam"/>
</dbReference>
<dbReference type="Gene3D" id="3.40.50.450">
    <property type="match status" value="1"/>
</dbReference>
<dbReference type="EMBL" id="BAABJI010000002">
    <property type="protein sequence ID" value="GAA4923774.1"/>
    <property type="molecule type" value="Genomic_DNA"/>
</dbReference>
<protein>
    <recommendedName>
        <fullName evidence="2">Cytokinin riboside 5'-monophosphate phosphoribohydrolase</fullName>
        <ecNumber evidence="2">3.2.2.n1</ecNumber>
    </recommendedName>
</protein>
<comment type="caution">
    <text evidence="3">The sequence shown here is derived from an EMBL/GenBank/DDBJ whole genome shotgun (WGS) entry which is preliminary data.</text>
</comment>
<keyword evidence="2" id="KW-0203">Cytokinin biosynthesis</keyword>
<keyword evidence="4" id="KW-1185">Reference proteome</keyword>
<name>A0ABP9FZP7_9SPHI</name>
<dbReference type="Proteomes" id="UP001501436">
    <property type="component" value="Unassembled WGS sequence"/>
</dbReference>
<reference evidence="4" key="1">
    <citation type="journal article" date="2019" name="Int. J. Syst. Evol. Microbiol.">
        <title>The Global Catalogue of Microorganisms (GCM) 10K type strain sequencing project: providing services to taxonomists for standard genome sequencing and annotation.</title>
        <authorList>
            <consortium name="The Broad Institute Genomics Platform"/>
            <consortium name="The Broad Institute Genome Sequencing Center for Infectious Disease"/>
            <person name="Wu L."/>
            <person name="Ma J."/>
        </authorList>
    </citation>
    <scope>NUCLEOTIDE SEQUENCE [LARGE SCALE GENOMIC DNA]</scope>
    <source>
        <strain evidence="4">JCM 18283</strain>
    </source>
</reference>
<evidence type="ECO:0000256" key="2">
    <source>
        <dbReference type="RuleBase" id="RU363015"/>
    </source>
</evidence>
<gene>
    <name evidence="3" type="ORF">GCM10023313_30090</name>
</gene>
<comment type="similarity">
    <text evidence="2">Belongs to the LOG family.</text>
</comment>
<dbReference type="EC" id="3.2.2.n1" evidence="2"/>
<evidence type="ECO:0000256" key="1">
    <source>
        <dbReference type="ARBA" id="ARBA00000274"/>
    </source>
</evidence>
<evidence type="ECO:0000313" key="3">
    <source>
        <dbReference type="EMBL" id="GAA4923774.1"/>
    </source>
</evidence>
<dbReference type="NCBIfam" id="TIGR00730">
    <property type="entry name" value="Rossman fold protein, TIGR00730 family"/>
    <property type="match status" value="1"/>
</dbReference>
<dbReference type="PANTHER" id="PTHR43393:SF3">
    <property type="entry name" value="LYSINE DECARBOXYLASE-LIKE PROTEIN"/>
    <property type="match status" value="1"/>
</dbReference>
<dbReference type="InterPro" id="IPR052341">
    <property type="entry name" value="LOG_family_nucleotidases"/>
</dbReference>
<dbReference type="PANTHER" id="PTHR43393">
    <property type="entry name" value="CYTOKININ RIBOSIDE 5'-MONOPHOSPHATE PHOSPHORIBOHYDROLASE"/>
    <property type="match status" value="1"/>
</dbReference>
<dbReference type="RefSeq" id="WP_345332081.1">
    <property type="nucleotide sequence ID" value="NZ_BAABJI010000002.1"/>
</dbReference>